<feature type="region of interest" description="Disordered" evidence="9">
    <location>
        <begin position="1"/>
        <end position="128"/>
    </location>
</feature>
<keyword evidence="6" id="KW-0067">ATP-binding</keyword>
<evidence type="ECO:0000256" key="1">
    <source>
        <dbReference type="ARBA" id="ARBA00004123"/>
    </source>
</evidence>
<proteinExistence type="inferred from homology"/>
<dbReference type="EMBL" id="GEEE01021466">
    <property type="protein sequence ID" value="JAP41759.1"/>
    <property type="molecule type" value="Transcribed_RNA"/>
</dbReference>
<keyword evidence="5" id="KW-0347">Helicase</keyword>
<evidence type="ECO:0000256" key="7">
    <source>
        <dbReference type="ARBA" id="ARBA00023125"/>
    </source>
</evidence>
<dbReference type="InterPro" id="IPR027417">
    <property type="entry name" value="P-loop_NTPase"/>
</dbReference>
<dbReference type="SMART" id="SM00490">
    <property type="entry name" value="HELICc"/>
    <property type="match status" value="1"/>
</dbReference>
<feature type="compositionally biased region" description="Basic and acidic residues" evidence="9">
    <location>
        <begin position="69"/>
        <end position="83"/>
    </location>
</feature>
<gene>
    <name evidence="11" type="ORF">TR156704</name>
</gene>
<dbReference type="InterPro" id="IPR049730">
    <property type="entry name" value="SNF2/RAD54-like_C"/>
</dbReference>
<evidence type="ECO:0000256" key="8">
    <source>
        <dbReference type="ARBA" id="ARBA00023242"/>
    </source>
</evidence>
<feature type="region of interest" description="Disordered" evidence="9">
    <location>
        <begin position="606"/>
        <end position="633"/>
    </location>
</feature>
<name>A0A0X3NPI4_SCHSO</name>
<feature type="compositionally biased region" description="Polar residues" evidence="9">
    <location>
        <begin position="445"/>
        <end position="455"/>
    </location>
</feature>
<comment type="similarity">
    <text evidence="2">Belongs to the SNF2/RAD54 helicase family.</text>
</comment>
<keyword evidence="8" id="KW-0539">Nucleus</keyword>
<dbReference type="GO" id="GO:0016887">
    <property type="term" value="F:ATP hydrolysis activity"/>
    <property type="evidence" value="ECO:0007669"/>
    <property type="project" value="InterPro"/>
</dbReference>
<feature type="region of interest" description="Disordered" evidence="9">
    <location>
        <begin position="163"/>
        <end position="230"/>
    </location>
</feature>
<evidence type="ECO:0000256" key="2">
    <source>
        <dbReference type="ARBA" id="ARBA00007025"/>
    </source>
</evidence>
<feature type="compositionally biased region" description="Basic and acidic residues" evidence="9">
    <location>
        <begin position="210"/>
        <end position="223"/>
    </location>
</feature>
<dbReference type="CDD" id="cd18793">
    <property type="entry name" value="SF2_C_SNF"/>
    <property type="match status" value="1"/>
</dbReference>
<dbReference type="GO" id="GO:0004386">
    <property type="term" value="F:helicase activity"/>
    <property type="evidence" value="ECO:0007669"/>
    <property type="project" value="UniProtKB-KW"/>
</dbReference>
<feature type="compositionally biased region" description="Basic and acidic residues" evidence="9">
    <location>
        <begin position="94"/>
        <end position="107"/>
    </location>
</feature>
<feature type="region of interest" description="Disordered" evidence="9">
    <location>
        <begin position="1912"/>
        <end position="1945"/>
    </location>
</feature>
<evidence type="ECO:0000256" key="4">
    <source>
        <dbReference type="ARBA" id="ARBA00022801"/>
    </source>
</evidence>
<feature type="compositionally biased region" description="Polar residues" evidence="9">
    <location>
        <begin position="1972"/>
        <end position="1985"/>
    </location>
</feature>
<evidence type="ECO:0000256" key="5">
    <source>
        <dbReference type="ARBA" id="ARBA00022806"/>
    </source>
</evidence>
<dbReference type="Pfam" id="PF00271">
    <property type="entry name" value="Helicase_C"/>
    <property type="match status" value="1"/>
</dbReference>
<comment type="subcellular location">
    <subcellularLocation>
        <location evidence="1">Nucleus</location>
    </subcellularLocation>
</comment>
<feature type="compositionally biased region" description="Polar residues" evidence="9">
    <location>
        <begin position="109"/>
        <end position="120"/>
    </location>
</feature>
<evidence type="ECO:0000256" key="6">
    <source>
        <dbReference type="ARBA" id="ARBA00022840"/>
    </source>
</evidence>
<keyword evidence="7" id="KW-0238">DNA-binding</keyword>
<dbReference type="GO" id="GO:0003677">
    <property type="term" value="F:DNA binding"/>
    <property type="evidence" value="ECO:0007669"/>
    <property type="project" value="UniProtKB-KW"/>
</dbReference>
<dbReference type="Pfam" id="PF00176">
    <property type="entry name" value="SNF2-rel_dom"/>
    <property type="match status" value="2"/>
</dbReference>
<feature type="compositionally biased region" description="Low complexity" evidence="9">
    <location>
        <begin position="1558"/>
        <end position="1569"/>
    </location>
</feature>
<dbReference type="PROSITE" id="PS51194">
    <property type="entry name" value="HELICASE_CTER"/>
    <property type="match status" value="1"/>
</dbReference>
<feature type="compositionally biased region" description="Low complexity" evidence="9">
    <location>
        <begin position="191"/>
        <end position="202"/>
    </location>
</feature>
<dbReference type="PANTHER" id="PTHR45797:SF1">
    <property type="entry name" value="HELICASE ARIP4"/>
    <property type="match status" value="1"/>
</dbReference>
<feature type="compositionally biased region" description="Polar residues" evidence="9">
    <location>
        <begin position="1481"/>
        <end position="1494"/>
    </location>
</feature>
<dbReference type="SMART" id="SM00487">
    <property type="entry name" value="DEXDc"/>
    <property type="match status" value="1"/>
</dbReference>
<evidence type="ECO:0000313" key="11">
    <source>
        <dbReference type="EMBL" id="JAP41759.1"/>
    </source>
</evidence>
<evidence type="ECO:0000256" key="9">
    <source>
        <dbReference type="SAM" id="MobiDB-lite"/>
    </source>
</evidence>
<feature type="region of interest" description="Disordered" evidence="9">
    <location>
        <begin position="1473"/>
        <end position="1569"/>
    </location>
</feature>
<feature type="compositionally biased region" description="Polar residues" evidence="9">
    <location>
        <begin position="1526"/>
        <end position="1544"/>
    </location>
</feature>
<feature type="region of interest" description="Disordered" evidence="9">
    <location>
        <begin position="850"/>
        <end position="887"/>
    </location>
</feature>
<protein>
    <recommendedName>
        <fullName evidence="10">Helicase C-terminal domain-containing protein</fullName>
    </recommendedName>
</protein>
<feature type="compositionally biased region" description="Low complexity" evidence="9">
    <location>
        <begin position="1926"/>
        <end position="1942"/>
    </location>
</feature>
<dbReference type="GO" id="GO:0005524">
    <property type="term" value="F:ATP binding"/>
    <property type="evidence" value="ECO:0007669"/>
    <property type="project" value="UniProtKB-KW"/>
</dbReference>
<dbReference type="InterPro" id="IPR014001">
    <property type="entry name" value="Helicase_ATP-bd"/>
</dbReference>
<keyword evidence="4" id="KW-0378">Hydrolase</keyword>
<reference evidence="11" key="1">
    <citation type="submission" date="2016-01" db="EMBL/GenBank/DDBJ databases">
        <title>Reference transcriptome for the parasite Schistocephalus solidus: insights into the molecular evolution of parasitism.</title>
        <authorList>
            <person name="Hebert F.O."/>
            <person name="Grambauer S."/>
            <person name="Barber I."/>
            <person name="Landry C.R."/>
            <person name="Aubin-Horth N."/>
        </authorList>
    </citation>
    <scope>NUCLEOTIDE SEQUENCE</scope>
</reference>
<organism evidence="11">
    <name type="scientific">Schistocephalus solidus</name>
    <name type="common">Tapeworm</name>
    <dbReference type="NCBI Taxonomy" id="70667"/>
    <lineage>
        <taxon>Eukaryota</taxon>
        <taxon>Metazoa</taxon>
        <taxon>Spiralia</taxon>
        <taxon>Lophotrochozoa</taxon>
        <taxon>Platyhelminthes</taxon>
        <taxon>Cestoda</taxon>
        <taxon>Eucestoda</taxon>
        <taxon>Diphyllobothriidea</taxon>
        <taxon>Diphyllobothriidae</taxon>
        <taxon>Schistocephalus</taxon>
    </lineage>
</organism>
<dbReference type="GO" id="GO:0005634">
    <property type="term" value="C:nucleus"/>
    <property type="evidence" value="ECO:0007669"/>
    <property type="project" value="UniProtKB-SubCell"/>
</dbReference>
<evidence type="ECO:0000259" key="10">
    <source>
        <dbReference type="PROSITE" id="PS51194"/>
    </source>
</evidence>
<feature type="compositionally biased region" description="Basic and acidic residues" evidence="9">
    <location>
        <begin position="26"/>
        <end position="55"/>
    </location>
</feature>
<dbReference type="InterPro" id="IPR000330">
    <property type="entry name" value="SNF2_N"/>
</dbReference>
<feature type="compositionally biased region" description="Low complexity" evidence="9">
    <location>
        <begin position="1759"/>
        <end position="1791"/>
    </location>
</feature>
<feature type="region of interest" description="Disordered" evidence="9">
    <location>
        <begin position="514"/>
        <end position="547"/>
    </location>
</feature>
<feature type="compositionally biased region" description="Polar residues" evidence="9">
    <location>
        <begin position="850"/>
        <end position="859"/>
    </location>
</feature>
<dbReference type="PANTHER" id="PTHR45797">
    <property type="entry name" value="RAD54-LIKE"/>
    <property type="match status" value="1"/>
</dbReference>
<sequence length="1985" mass="215548">MPSNRVRTRKQVASDANSDLKGTKYRLKDGELVPSGDEHSDGPAEHDDEEMKLAEIQDANQPHRNKRKQTFERRNIKRVREDALNEEAQSAQRAEMERRKRLQDKEQAPASNSSVITTSEGEAGSVTEEEFTAKLKSLSTDSLSAESSKTPVEFGLSSDVAAFNNGLDTQSPPSPSSSTGLPTQHGAENKPSPAVVPSASASLFKSYSRSRPDHKSGTHDPKSTGDSQENAILLGDSDDEADMTGPVIELSDSEDVDASDDVEDEVQAEYCELRDAANLPDANGRISIGSSGTEPDAQPLFLSPHFTRIIKPHQVSGVRFLYENLIESQSQFETTEGFGCILAHSMGLGKSVQIIAFLDVIFRYCKARSVLLIVPINTLQNWQTEFELWLPSALDELHEPPAPHISQSAPSLVTLDPCANDFLAGIDATATGSSEDDAFNSFMKLSSSPQRQSNDCYPPVADEPPSTKTDLTPKPNFPPEADTLGVEEQTVENNHALSMHSAAMKVEEYNAAPNESKAGTTANDMEEDKEAVTSEEVTGEENEQEKGAEIKADLDTLLHRIRPFKLHTIKDTTKSLEARYQVIHDWMQAGGVLLLGYEMFRLLTNPRKPPSAAVSSTSEDRSRGSRKKRKPITIDLDQEEKRSKMWFDMRSALVDPGPQIVICDEGHRIKNSEACISKALKAIRTRRRVVLTGYPLQNNLMEYWCMVDFVRPNYLGTRQEFTNMFQRPIENGQCVDSTAEDRKVMQGRAHVLHDLLSGFVQRRSHAVLKASLPPKTEVVLLVKMSPLQRRLYSTLMNLIGVGGPYNFTQANTLRTYALCCKIWNHPDILWRVVEENIEIMDFDLEDATVSGSTSASCNGKPTIPARSQSKRRSSLETLSSPTQQTFPFPSFPSGSVPSFTGFNGVGAGGIGAFPSNLFPQYAALPTVHAAAVTAAAPTLPALSASSSNDDKYAWATDPELWGRDFKPGCVENSGKVLLFLSLLEGSMQCGDKMLVFSQSLLTLDLIERVLGKLLLPKNLLQAQEAAEAAARLQEDAAKAETAAGSGNANIEAHSMVAESTNAETVTQSQSGATDVVTEETSRSIHYRWSRRLRSGLVEKPKVWTRNAHYLRLDGSTSPSERERLINLFNDPTSAAKLFLVSTRAGSLGVNLVGANRVVVFDASWNPCHDCQAVCRVYRYGQVKPCYIYRLVSDNTMERKIYDRQVTKQGVSDRVVDELNPGQQFTRSQVEVLISYEDKEMPSITDDDIKSIGELVDSDHVLRSTLEAHKAWITTKPFTHESLLIDRKDYRLTRVEKKIARQRYEQEKMMSFSFQHAQQLQQLRILQQQAALYASGLHQTMRGYSGGHVPSILSKSASSFSLNDSYKAMIAASSEAACQAERISRIRMLQKELDDARARSAAKELGLTLNSGAFGADCKITRVVATSDLVFPSTNAPQGCAERKIPKGEIVEIIQTSRGKYLRLPRTGDLYAVKAGQPAPDASSTDTPVVTSESGPSTQTTVTTPMPPSVPMTMNTTEINHDGSLSGAESSVGASSQFPCQSSPCTEAAQAGPQIPNPTTTSATTKSFSSGASVPVFPLAKSDPFLPEPQQEVRKPLPAADWSAPVATESKTNMPIFPAMAGQFFGHELLGLKSSSDPVDSRLDVSGQPRFPPKSAADAATFLPKAASTNEVSNMTSKSQADAQPAAAATAAVQPFPLCPRCRHPPPCLCSSLASAWERTNSSSNFLSNSAFADSRGSSSFDETRNSDVQAAGARNPVFSQAQPITTAPTATAISSPPASSSPASHSFASQSRGYPQFPDGLKYDPTGGVFNQAIYAAAARGASSSVSAAAATFPAVGQQFADFGSSAGRMFGTPAASTGYAGQQQQPQVAATEGSLMKSPELARTTSNYHSGPSTAVGHFMAGMQAAVDDSYRHQQQRYSNEYATQQQQQQNIAASQSSMQAHTPQQTNVVAGYMSAQAPTLSLPDSFPPKCQTNPDYQFGNSCL</sequence>
<feature type="region of interest" description="Disordered" evidence="9">
    <location>
        <begin position="445"/>
        <end position="478"/>
    </location>
</feature>
<dbReference type="InterPro" id="IPR038718">
    <property type="entry name" value="SNF2-like_sf"/>
</dbReference>
<feature type="domain" description="Helicase C-terminal" evidence="10">
    <location>
        <begin position="1049"/>
        <end position="1222"/>
    </location>
</feature>
<feature type="compositionally biased region" description="Basic residues" evidence="9">
    <location>
        <begin position="1"/>
        <end position="10"/>
    </location>
</feature>
<dbReference type="InterPro" id="IPR044574">
    <property type="entry name" value="ARIP4-like"/>
</dbReference>
<accession>A0A0X3NPI4</accession>
<feature type="region of interest" description="Disordered" evidence="9">
    <location>
        <begin position="1734"/>
        <end position="1800"/>
    </location>
</feature>
<dbReference type="SUPFAM" id="SSF52540">
    <property type="entry name" value="P-loop containing nucleoside triphosphate hydrolases"/>
    <property type="match status" value="3"/>
</dbReference>
<dbReference type="Gene3D" id="3.40.50.300">
    <property type="entry name" value="P-loop containing nucleotide triphosphate hydrolases"/>
    <property type="match status" value="1"/>
</dbReference>
<dbReference type="InterPro" id="IPR001650">
    <property type="entry name" value="Helicase_C-like"/>
</dbReference>
<keyword evidence="3" id="KW-0547">Nucleotide-binding</keyword>
<dbReference type="Gene3D" id="3.40.50.10810">
    <property type="entry name" value="Tandem AAA-ATPase domain"/>
    <property type="match status" value="2"/>
</dbReference>
<feature type="region of interest" description="Disordered" evidence="9">
    <location>
        <begin position="1962"/>
        <end position="1985"/>
    </location>
</feature>
<evidence type="ECO:0000256" key="3">
    <source>
        <dbReference type="ARBA" id="ARBA00022741"/>
    </source>
</evidence>